<organism evidence="1 2">
    <name type="scientific">Prauserella flavalba</name>
    <dbReference type="NCBI Taxonomy" id="1477506"/>
    <lineage>
        <taxon>Bacteria</taxon>
        <taxon>Bacillati</taxon>
        <taxon>Actinomycetota</taxon>
        <taxon>Actinomycetes</taxon>
        <taxon>Pseudonocardiales</taxon>
        <taxon>Pseudonocardiaceae</taxon>
        <taxon>Prauserella</taxon>
    </lineage>
</organism>
<name>A0A318LQZ8_9PSEU</name>
<comment type="caution">
    <text evidence="1">The sequence shown here is derived from an EMBL/GenBank/DDBJ whole genome shotgun (WGS) entry which is preliminary data.</text>
</comment>
<protein>
    <recommendedName>
        <fullName evidence="3">YHS domain-containing protein</fullName>
    </recommendedName>
</protein>
<reference evidence="1 2" key="1">
    <citation type="submission" date="2016-07" db="EMBL/GenBank/DDBJ databases">
        <title>Draft genome sequence of Prauserella sp. YIM 121212, isolated from alkaline soil.</title>
        <authorList>
            <person name="Ruckert C."/>
            <person name="Albersmeier A."/>
            <person name="Jiang C.-L."/>
            <person name="Jiang Y."/>
            <person name="Kalinowski J."/>
            <person name="Schneider O."/>
            <person name="Winkler A."/>
            <person name="Zotchev S.B."/>
        </authorList>
    </citation>
    <scope>NUCLEOTIDE SEQUENCE [LARGE SCALE GENOMIC DNA]</scope>
    <source>
        <strain evidence="1 2">YIM 121212</strain>
    </source>
</reference>
<evidence type="ECO:0008006" key="3">
    <source>
        <dbReference type="Google" id="ProtNLM"/>
    </source>
</evidence>
<evidence type="ECO:0000313" key="1">
    <source>
        <dbReference type="EMBL" id="PXY24043.1"/>
    </source>
</evidence>
<evidence type="ECO:0000313" key="2">
    <source>
        <dbReference type="Proteomes" id="UP000247892"/>
    </source>
</evidence>
<proteinExistence type="predicted"/>
<dbReference type="RefSeq" id="WP_110341903.1">
    <property type="nucleotide sequence ID" value="NZ_MASU01000013.1"/>
</dbReference>
<dbReference type="Gene3D" id="3.30.429.10">
    <property type="entry name" value="Macrophage Migration Inhibitory Factor"/>
    <property type="match status" value="1"/>
</dbReference>
<accession>A0A318LQZ8</accession>
<dbReference type="Proteomes" id="UP000247892">
    <property type="component" value="Unassembled WGS sequence"/>
</dbReference>
<dbReference type="InterPro" id="IPR014347">
    <property type="entry name" value="Tautomerase/MIF_sf"/>
</dbReference>
<sequence length="190" mass="20664">MMFVEVFAPEGLLTGEQRDRLADDLVNEVVKADSAPPEVLEAQRAISHVVFHEVGAWYTGGRRAEHRLLVRVSVPEGWREDMSPYLVETYGRLLADPGAMVHVVGVPEGGIGLGGQVLRANDIVRLITRPFRESGAPRAEPPPGSGLDPVCGMFVPFEHAAGVAEGDGTRYAFCSKGCHEVFAEEQTRSR</sequence>
<dbReference type="AlphaFoldDB" id="A0A318LQZ8"/>
<dbReference type="OrthoDB" id="1438441at2"/>
<dbReference type="EMBL" id="MASU01000013">
    <property type="protein sequence ID" value="PXY24043.1"/>
    <property type="molecule type" value="Genomic_DNA"/>
</dbReference>
<gene>
    <name evidence="1" type="ORF">BA062_27700</name>
</gene>
<keyword evidence="2" id="KW-1185">Reference proteome</keyword>